<sequence length="84" mass="9839">MELKQSQVSDLIFPYNSKSVGAAFTRVVRSLGIHDLRFHDLRHEAASRLFEQGYDIQEVALVTGHKDWNMLRRYTQIKPESLHR</sequence>
<protein>
    <submittedName>
        <fullName evidence="3">Tyrosine-type recombinase/integrase</fullName>
    </submittedName>
</protein>
<dbReference type="AlphaFoldDB" id="A0A853IIX4"/>
<comment type="caution">
    <text evidence="3">The sequence shown here is derived from an EMBL/GenBank/DDBJ whole genome shotgun (WGS) entry which is preliminary data.</text>
</comment>
<keyword evidence="1" id="KW-0233">DNA recombination</keyword>
<dbReference type="InterPro" id="IPR013762">
    <property type="entry name" value="Integrase-like_cat_sf"/>
</dbReference>
<dbReference type="EMBL" id="JACCKB010000228">
    <property type="protein sequence ID" value="NYZ70021.1"/>
    <property type="molecule type" value="Genomic_DNA"/>
</dbReference>
<keyword evidence="4" id="KW-1185">Reference proteome</keyword>
<evidence type="ECO:0000256" key="1">
    <source>
        <dbReference type="ARBA" id="ARBA00023172"/>
    </source>
</evidence>
<dbReference type="PROSITE" id="PS51898">
    <property type="entry name" value="TYR_RECOMBINASE"/>
    <property type="match status" value="1"/>
</dbReference>
<evidence type="ECO:0000313" key="4">
    <source>
        <dbReference type="Proteomes" id="UP000569732"/>
    </source>
</evidence>
<accession>A0A853IIX4</accession>
<dbReference type="GO" id="GO:0003677">
    <property type="term" value="F:DNA binding"/>
    <property type="evidence" value="ECO:0007669"/>
    <property type="project" value="InterPro"/>
</dbReference>
<organism evidence="3 4">
    <name type="scientific">Spartinivicinus marinus</name>
    <dbReference type="NCBI Taxonomy" id="2994442"/>
    <lineage>
        <taxon>Bacteria</taxon>
        <taxon>Pseudomonadati</taxon>
        <taxon>Pseudomonadota</taxon>
        <taxon>Gammaproteobacteria</taxon>
        <taxon>Oceanospirillales</taxon>
        <taxon>Zooshikellaceae</taxon>
        <taxon>Spartinivicinus</taxon>
    </lineage>
</organism>
<dbReference type="SUPFAM" id="SSF56349">
    <property type="entry name" value="DNA breaking-rejoining enzymes"/>
    <property type="match status" value="1"/>
</dbReference>
<feature type="domain" description="Tyr recombinase" evidence="2">
    <location>
        <begin position="1"/>
        <end position="84"/>
    </location>
</feature>
<gene>
    <name evidence="3" type="ORF">H0A36_28815</name>
</gene>
<dbReference type="RefSeq" id="WP_180571966.1">
    <property type="nucleotide sequence ID" value="NZ_JACCKB010000228.1"/>
</dbReference>
<dbReference type="Gene3D" id="1.10.443.10">
    <property type="entry name" value="Intergrase catalytic core"/>
    <property type="match status" value="1"/>
</dbReference>
<dbReference type="InterPro" id="IPR011010">
    <property type="entry name" value="DNA_brk_join_enz"/>
</dbReference>
<name>A0A853IIX4_9GAMM</name>
<reference evidence="3 4" key="1">
    <citation type="submission" date="2020-07" db="EMBL/GenBank/DDBJ databases">
        <title>Endozoicomonas sp. nov., isolated from sediment.</title>
        <authorList>
            <person name="Gu T."/>
        </authorList>
    </citation>
    <scope>NUCLEOTIDE SEQUENCE [LARGE SCALE GENOMIC DNA]</scope>
    <source>
        <strain evidence="3 4">SM1973</strain>
    </source>
</reference>
<dbReference type="Pfam" id="PF00589">
    <property type="entry name" value="Phage_integrase"/>
    <property type="match status" value="1"/>
</dbReference>
<dbReference type="Proteomes" id="UP000569732">
    <property type="component" value="Unassembled WGS sequence"/>
</dbReference>
<dbReference type="GO" id="GO:0006310">
    <property type="term" value="P:DNA recombination"/>
    <property type="evidence" value="ECO:0007669"/>
    <property type="project" value="UniProtKB-KW"/>
</dbReference>
<proteinExistence type="predicted"/>
<evidence type="ECO:0000313" key="3">
    <source>
        <dbReference type="EMBL" id="NYZ70021.1"/>
    </source>
</evidence>
<evidence type="ECO:0000259" key="2">
    <source>
        <dbReference type="PROSITE" id="PS51898"/>
    </source>
</evidence>
<dbReference type="InterPro" id="IPR002104">
    <property type="entry name" value="Integrase_catalytic"/>
</dbReference>
<dbReference type="GO" id="GO:0015074">
    <property type="term" value="P:DNA integration"/>
    <property type="evidence" value="ECO:0007669"/>
    <property type="project" value="InterPro"/>
</dbReference>